<evidence type="ECO:0000313" key="2">
    <source>
        <dbReference type="Proteomes" id="UP000015525"/>
    </source>
</evidence>
<dbReference type="EMBL" id="ATHO01000153">
    <property type="protein sequence ID" value="EQB01615.1"/>
    <property type="molecule type" value="Genomic_DNA"/>
</dbReference>
<dbReference type="Proteomes" id="UP000015525">
    <property type="component" value="Unassembled WGS sequence"/>
</dbReference>
<keyword evidence="2" id="KW-1185">Reference proteome</keyword>
<sequence>MLLSIGLIALGFLLGAGVTGIIALQLFGILHAEAVRVVDSHGVMLFSGLP</sequence>
<accession>T0HQL1</accession>
<proteinExistence type="predicted"/>
<organism evidence="1 2">
    <name type="scientific">Sphingobium quisquiliarum P25</name>
    <dbReference type="NCBI Taxonomy" id="1329909"/>
    <lineage>
        <taxon>Bacteria</taxon>
        <taxon>Pseudomonadati</taxon>
        <taxon>Pseudomonadota</taxon>
        <taxon>Alphaproteobacteria</taxon>
        <taxon>Sphingomonadales</taxon>
        <taxon>Sphingomonadaceae</taxon>
        <taxon>Sphingobium</taxon>
    </lineage>
</organism>
<comment type="caution">
    <text evidence="1">The sequence shown here is derived from an EMBL/GenBank/DDBJ whole genome shotgun (WGS) entry which is preliminary data.</text>
</comment>
<reference evidence="1 2" key="1">
    <citation type="journal article" date="2013" name="Genome Announc.">
        <title>Draft Genome Sequence of Sphingobium quisquiliarum Strain P25T, a Novel Hexachlorocyclohexane (HCH)-Degrading Bacterium Isolated from an HCH Dumpsite.</title>
        <authorList>
            <person name="Kumar Singh A."/>
            <person name="Sangwan N."/>
            <person name="Sharma A."/>
            <person name="Gupta V."/>
            <person name="Khurana J.P."/>
            <person name="Lal R."/>
        </authorList>
    </citation>
    <scope>NUCLEOTIDE SEQUENCE [LARGE SCALE GENOMIC DNA]</scope>
    <source>
        <strain evidence="1 2">P25</strain>
    </source>
</reference>
<protein>
    <submittedName>
        <fullName evidence="1">Uncharacterized protein</fullName>
    </submittedName>
</protein>
<gene>
    <name evidence="1" type="ORF">L288_17750</name>
</gene>
<name>T0HQL1_9SPHN</name>
<dbReference type="PATRIC" id="fig|1329909.3.peg.3416"/>
<dbReference type="RefSeq" id="WP_021239584.1">
    <property type="nucleotide sequence ID" value="NZ_ATHO01000153.1"/>
</dbReference>
<dbReference type="AlphaFoldDB" id="T0HQL1"/>
<evidence type="ECO:0000313" key="1">
    <source>
        <dbReference type="EMBL" id="EQB01615.1"/>
    </source>
</evidence>